<feature type="domain" description="C2H2-type" evidence="12">
    <location>
        <begin position="250"/>
        <end position="277"/>
    </location>
</feature>
<keyword evidence="9" id="KW-0804">Transcription</keyword>
<dbReference type="PROSITE" id="PS00028">
    <property type="entry name" value="ZINC_FINGER_C2H2_1"/>
    <property type="match status" value="10"/>
</dbReference>
<comment type="function">
    <text evidence="1">May be involved in transcriptional regulation.</text>
</comment>
<keyword evidence="3" id="KW-0479">Metal-binding</keyword>
<feature type="domain" description="C2H2-type" evidence="12">
    <location>
        <begin position="194"/>
        <end position="221"/>
    </location>
</feature>
<feature type="domain" description="C2H2-type" evidence="12">
    <location>
        <begin position="306"/>
        <end position="333"/>
    </location>
</feature>
<reference evidence="13" key="1">
    <citation type="submission" date="2025-08" db="UniProtKB">
        <authorList>
            <consortium name="Ensembl"/>
        </authorList>
    </citation>
    <scope>IDENTIFICATION</scope>
</reference>
<organism evidence="13 14">
    <name type="scientific">Fundulus heteroclitus</name>
    <name type="common">Killifish</name>
    <name type="synonym">Mummichog</name>
    <dbReference type="NCBI Taxonomy" id="8078"/>
    <lineage>
        <taxon>Eukaryota</taxon>
        <taxon>Metazoa</taxon>
        <taxon>Chordata</taxon>
        <taxon>Craniata</taxon>
        <taxon>Vertebrata</taxon>
        <taxon>Euteleostomi</taxon>
        <taxon>Actinopterygii</taxon>
        <taxon>Neopterygii</taxon>
        <taxon>Teleostei</taxon>
        <taxon>Neoteleostei</taxon>
        <taxon>Acanthomorphata</taxon>
        <taxon>Ovalentaria</taxon>
        <taxon>Atherinomorphae</taxon>
        <taxon>Cyprinodontiformes</taxon>
        <taxon>Fundulidae</taxon>
        <taxon>Fundulus</taxon>
    </lineage>
</organism>
<name>A0A3Q2T964_FUNHE</name>
<evidence type="ECO:0000256" key="6">
    <source>
        <dbReference type="ARBA" id="ARBA00022833"/>
    </source>
</evidence>
<dbReference type="PANTHER" id="PTHR47772">
    <property type="entry name" value="ZINC FINGER PROTEIN 200"/>
    <property type="match status" value="1"/>
</dbReference>
<dbReference type="InterPro" id="IPR050636">
    <property type="entry name" value="C2H2-ZF_domain-containing"/>
</dbReference>
<dbReference type="Pfam" id="PF13912">
    <property type="entry name" value="zf-C2H2_6"/>
    <property type="match status" value="1"/>
</dbReference>
<feature type="domain" description="C2H2-type" evidence="12">
    <location>
        <begin position="278"/>
        <end position="305"/>
    </location>
</feature>
<dbReference type="SUPFAM" id="SSF57667">
    <property type="entry name" value="beta-beta-alpha zinc fingers"/>
    <property type="match status" value="6"/>
</dbReference>
<feature type="domain" description="C2H2-type" evidence="12">
    <location>
        <begin position="40"/>
        <end position="69"/>
    </location>
</feature>
<protein>
    <submittedName>
        <fullName evidence="13">Zinc finger protein 37-like</fullName>
    </submittedName>
</protein>
<evidence type="ECO:0000256" key="8">
    <source>
        <dbReference type="ARBA" id="ARBA00023125"/>
    </source>
</evidence>
<evidence type="ECO:0000256" key="2">
    <source>
        <dbReference type="ARBA" id="ARBA00004123"/>
    </source>
</evidence>
<keyword evidence="4" id="KW-0677">Repeat</keyword>
<keyword evidence="5 11" id="KW-0863">Zinc-finger</keyword>
<dbReference type="InterPro" id="IPR013087">
    <property type="entry name" value="Znf_C2H2_type"/>
</dbReference>
<dbReference type="PROSITE" id="PS50157">
    <property type="entry name" value="ZINC_FINGER_C2H2_2"/>
    <property type="match status" value="11"/>
</dbReference>
<keyword evidence="8" id="KW-0238">DNA-binding</keyword>
<feature type="domain" description="C2H2-type" evidence="12">
    <location>
        <begin position="391"/>
        <end position="418"/>
    </location>
</feature>
<dbReference type="FunFam" id="3.30.160.60:FF:000097">
    <property type="entry name" value="Zinc finger protein"/>
    <property type="match status" value="1"/>
</dbReference>
<dbReference type="SMART" id="SM00355">
    <property type="entry name" value="ZnF_C2H2"/>
    <property type="match status" value="11"/>
</dbReference>
<sequence>KAWGIPAVTAGSSPCLGSYEGRPRAGRRAHARGGVKPKPFPCSVQGCERRFSRSDELNRHLHASCRGHSCRLCEKAYLSKAMLKEHEKTHGHQRRTLGADLLLRSLTPCHTYRQEFPFLSTRSVPGWVKSACSSASPAGGPRPLLPPVAQCTRPLWPLRQVVSPSEGGPMSPLRAEPAGLHGQKGHLKIHQNTYDCSYCGKAFFTTAGLKNHVSLHTGERQFKCDTCSKAFPHKSALSIHRWVHVEDRPHKCDTCPKSFGLKGQLVAHKKCHVNRDRYLCNICGRSVFDLRSLTRHKLTHSTERRFGCKVCGKHFKLEGTLKAHEKVHTVRDRMYLCHVCCKTFLSNNTLMAHMKTHSDERPFVCSVCTRSFITKWDLKKHIRVHTGEAPYGCTKCGRHFKLKSTLNVHIRSHLGIKRPYQCSLCDKAFTQSHCLKTHMKSYHPEEILLPQPSTSGLQPPDPEFACCIDSKMSSGIILHQKTYFRPESADFSLKVGNLFNVALI</sequence>
<keyword evidence="14" id="KW-1185">Reference proteome</keyword>
<dbReference type="InterPro" id="IPR036236">
    <property type="entry name" value="Znf_C2H2_sf"/>
</dbReference>
<feature type="domain" description="C2H2-type" evidence="12">
    <location>
        <begin position="335"/>
        <end position="362"/>
    </location>
</feature>
<feature type="domain" description="C2H2-type" evidence="12">
    <location>
        <begin position="420"/>
        <end position="446"/>
    </location>
</feature>
<dbReference type="GO" id="GO:0005634">
    <property type="term" value="C:nucleus"/>
    <property type="evidence" value="ECO:0007669"/>
    <property type="project" value="UniProtKB-SubCell"/>
</dbReference>
<feature type="domain" description="C2H2-type" evidence="12">
    <location>
        <begin position="68"/>
        <end position="95"/>
    </location>
</feature>
<keyword evidence="7" id="KW-0805">Transcription regulation</keyword>
<evidence type="ECO:0000256" key="10">
    <source>
        <dbReference type="ARBA" id="ARBA00023242"/>
    </source>
</evidence>
<evidence type="ECO:0000313" key="14">
    <source>
        <dbReference type="Proteomes" id="UP000265000"/>
    </source>
</evidence>
<dbReference type="Proteomes" id="UP000265000">
    <property type="component" value="Unplaced"/>
</dbReference>
<keyword evidence="6" id="KW-0862">Zinc</keyword>
<dbReference type="GO" id="GO:0003677">
    <property type="term" value="F:DNA binding"/>
    <property type="evidence" value="ECO:0007669"/>
    <property type="project" value="UniProtKB-KW"/>
</dbReference>
<dbReference type="Gene3D" id="3.30.160.60">
    <property type="entry name" value="Classic Zinc Finger"/>
    <property type="match status" value="10"/>
</dbReference>
<dbReference type="AlphaFoldDB" id="A0A3Q2T964"/>
<evidence type="ECO:0000256" key="1">
    <source>
        <dbReference type="ARBA" id="ARBA00003767"/>
    </source>
</evidence>
<evidence type="ECO:0000256" key="9">
    <source>
        <dbReference type="ARBA" id="ARBA00023163"/>
    </source>
</evidence>
<dbReference type="FunFam" id="3.30.160.60:FF:000145">
    <property type="entry name" value="Zinc finger protein 574"/>
    <property type="match status" value="1"/>
</dbReference>
<evidence type="ECO:0000256" key="11">
    <source>
        <dbReference type="PROSITE-ProRule" id="PRU00042"/>
    </source>
</evidence>
<evidence type="ECO:0000256" key="3">
    <source>
        <dbReference type="ARBA" id="ARBA00022723"/>
    </source>
</evidence>
<dbReference type="FunFam" id="3.30.160.60:FF:000446">
    <property type="entry name" value="Zinc finger protein"/>
    <property type="match status" value="2"/>
</dbReference>
<dbReference type="GeneTree" id="ENSGT00940000167339"/>
<evidence type="ECO:0000256" key="7">
    <source>
        <dbReference type="ARBA" id="ARBA00023015"/>
    </source>
</evidence>
<proteinExistence type="predicted"/>
<feature type="domain" description="C2H2-type" evidence="12">
    <location>
        <begin position="222"/>
        <end position="249"/>
    </location>
</feature>
<accession>A0A3Q2T964</accession>
<evidence type="ECO:0000256" key="5">
    <source>
        <dbReference type="ARBA" id="ARBA00022771"/>
    </source>
</evidence>
<evidence type="ECO:0000313" key="13">
    <source>
        <dbReference type="Ensembl" id="ENSFHEP00000011483.1"/>
    </source>
</evidence>
<comment type="subcellular location">
    <subcellularLocation>
        <location evidence="2">Nucleus</location>
    </subcellularLocation>
</comment>
<dbReference type="Pfam" id="PF00096">
    <property type="entry name" value="zf-C2H2"/>
    <property type="match status" value="8"/>
</dbReference>
<reference evidence="13" key="2">
    <citation type="submission" date="2025-09" db="UniProtKB">
        <authorList>
            <consortium name="Ensembl"/>
        </authorList>
    </citation>
    <scope>IDENTIFICATION</scope>
</reference>
<evidence type="ECO:0000256" key="4">
    <source>
        <dbReference type="ARBA" id="ARBA00022737"/>
    </source>
</evidence>
<evidence type="ECO:0000259" key="12">
    <source>
        <dbReference type="PROSITE" id="PS50157"/>
    </source>
</evidence>
<dbReference type="FunFam" id="3.30.160.60:FF:000624">
    <property type="entry name" value="zinc finger protein 697"/>
    <property type="match status" value="1"/>
</dbReference>
<dbReference type="FunFam" id="3.30.160.60:FF:000086">
    <property type="entry name" value="transcription factor E4F1 isoform X1"/>
    <property type="match status" value="1"/>
</dbReference>
<feature type="domain" description="C2H2-type" evidence="12">
    <location>
        <begin position="363"/>
        <end position="390"/>
    </location>
</feature>
<dbReference type="Ensembl" id="ENSFHET00000018480.1">
    <property type="protein sequence ID" value="ENSFHEP00000011483.1"/>
    <property type="gene ID" value="ENSFHEG00000012933.1"/>
</dbReference>
<dbReference type="GO" id="GO:0008270">
    <property type="term" value="F:zinc ion binding"/>
    <property type="evidence" value="ECO:0007669"/>
    <property type="project" value="UniProtKB-KW"/>
</dbReference>
<dbReference type="PANTHER" id="PTHR47772:SF13">
    <property type="entry name" value="GASTRULA ZINC FINGER PROTEIN XLCGF49.1-LIKE-RELATED"/>
    <property type="match status" value="1"/>
</dbReference>
<keyword evidence="10" id="KW-0539">Nucleus</keyword>